<keyword evidence="5" id="KW-1185">Reference proteome</keyword>
<organism evidence="4 5">
    <name type="scientific">Paraburkholderia saeva</name>
    <dbReference type="NCBI Taxonomy" id="2777537"/>
    <lineage>
        <taxon>Bacteria</taxon>
        <taxon>Pseudomonadati</taxon>
        <taxon>Pseudomonadota</taxon>
        <taxon>Betaproteobacteria</taxon>
        <taxon>Burkholderiales</taxon>
        <taxon>Burkholderiaceae</taxon>
        <taxon>Paraburkholderia</taxon>
    </lineage>
</organism>
<evidence type="ECO:0000256" key="3">
    <source>
        <dbReference type="PROSITE-ProRule" id="PRU00023"/>
    </source>
</evidence>
<comment type="caution">
    <text evidence="4">The sequence shown here is derived from an EMBL/GenBank/DDBJ whole genome shotgun (WGS) entry which is preliminary data.</text>
</comment>
<gene>
    <name evidence="4" type="ORF">LMG31841_05328</name>
</gene>
<evidence type="ECO:0000256" key="1">
    <source>
        <dbReference type="ARBA" id="ARBA00022737"/>
    </source>
</evidence>
<evidence type="ECO:0000313" key="5">
    <source>
        <dbReference type="Proteomes" id="UP000789704"/>
    </source>
</evidence>
<evidence type="ECO:0000313" key="4">
    <source>
        <dbReference type="EMBL" id="CAG4923859.1"/>
    </source>
</evidence>
<evidence type="ECO:0008006" key="6">
    <source>
        <dbReference type="Google" id="ProtNLM"/>
    </source>
</evidence>
<dbReference type="Gene3D" id="1.25.40.20">
    <property type="entry name" value="Ankyrin repeat-containing domain"/>
    <property type="match status" value="2"/>
</dbReference>
<keyword evidence="2 3" id="KW-0040">ANK repeat</keyword>
<dbReference type="PROSITE" id="PS50088">
    <property type="entry name" value="ANK_REPEAT"/>
    <property type="match status" value="3"/>
</dbReference>
<sequence>MKNIPTQSSTLSGAIRGTTGFRAQKAVWRSVARLALAGGFACAAFGALPVQAAPADTMIKAVKFDDVKEVKKQLSQGMDPNMTDDQGMPLLVLAAREKSDQVGQLLVDNPKTNVEILDRAGENAMMLAALNGDMDFVKLLIAKGAEVNKKGWTPLHYAAANGNDEIVTLLLKYSAYVDAGSPNGTTPLMMAARGGHVSTAKLLLDAGADINIKNQIGLNALDFAKHYKEPDTVKGLTARMEQMQKQQAASAPAAQ</sequence>
<evidence type="ECO:0000256" key="2">
    <source>
        <dbReference type="ARBA" id="ARBA00023043"/>
    </source>
</evidence>
<reference evidence="4" key="1">
    <citation type="submission" date="2021-04" db="EMBL/GenBank/DDBJ databases">
        <authorList>
            <person name="Vanwijnsberghe S."/>
        </authorList>
    </citation>
    <scope>NUCLEOTIDE SEQUENCE</scope>
    <source>
        <strain evidence="4">LMG 31841</strain>
    </source>
</reference>
<dbReference type="PRINTS" id="PR01415">
    <property type="entry name" value="ANKYRIN"/>
</dbReference>
<feature type="repeat" description="ANK" evidence="3">
    <location>
        <begin position="183"/>
        <end position="215"/>
    </location>
</feature>
<dbReference type="PROSITE" id="PS50297">
    <property type="entry name" value="ANK_REP_REGION"/>
    <property type="match status" value="3"/>
</dbReference>
<dbReference type="PANTHER" id="PTHR24173:SF74">
    <property type="entry name" value="ANKYRIN REPEAT DOMAIN-CONTAINING PROTEIN 16"/>
    <property type="match status" value="1"/>
</dbReference>
<protein>
    <recommendedName>
        <fullName evidence="6">Ankyrin repeat domain-containing protein</fullName>
    </recommendedName>
</protein>
<dbReference type="EMBL" id="CAJQZC010000014">
    <property type="protein sequence ID" value="CAG4923859.1"/>
    <property type="molecule type" value="Genomic_DNA"/>
</dbReference>
<dbReference type="InterPro" id="IPR002110">
    <property type="entry name" value="Ankyrin_rpt"/>
</dbReference>
<accession>A0A9N8S2D6</accession>
<feature type="repeat" description="ANK" evidence="3">
    <location>
        <begin position="120"/>
        <end position="152"/>
    </location>
</feature>
<dbReference type="SMART" id="SM00248">
    <property type="entry name" value="ANK"/>
    <property type="match status" value="4"/>
</dbReference>
<dbReference type="PANTHER" id="PTHR24173">
    <property type="entry name" value="ANKYRIN REPEAT CONTAINING"/>
    <property type="match status" value="1"/>
</dbReference>
<dbReference type="AlphaFoldDB" id="A0A9N8S2D6"/>
<dbReference type="RefSeq" id="WP_228883348.1">
    <property type="nucleotide sequence ID" value="NZ_CAJQYX010000002.1"/>
</dbReference>
<keyword evidence="1" id="KW-0677">Repeat</keyword>
<dbReference type="InterPro" id="IPR036770">
    <property type="entry name" value="Ankyrin_rpt-contain_sf"/>
</dbReference>
<dbReference type="SUPFAM" id="SSF48403">
    <property type="entry name" value="Ankyrin repeat"/>
    <property type="match status" value="1"/>
</dbReference>
<proteinExistence type="predicted"/>
<dbReference type="Pfam" id="PF12796">
    <property type="entry name" value="Ank_2"/>
    <property type="match status" value="1"/>
</dbReference>
<name>A0A9N8S2D6_9BURK</name>
<dbReference type="Proteomes" id="UP000789704">
    <property type="component" value="Unassembled WGS sequence"/>
</dbReference>
<feature type="repeat" description="ANK" evidence="3">
    <location>
        <begin position="150"/>
        <end position="182"/>
    </location>
</feature>